<dbReference type="AlphaFoldDB" id="A0A8X6LJ29"/>
<comment type="caution">
    <text evidence="2">The sequence shown here is derived from an EMBL/GenBank/DDBJ whole genome shotgun (WGS) entry which is preliminary data.</text>
</comment>
<feature type="compositionally biased region" description="Basic and acidic residues" evidence="1">
    <location>
        <begin position="443"/>
        <end position="452"/>
    </location>
</feature>
<feature type="region of interest" description="Disordered" evidence="1">
    <location>
        <begin position="1"/>
        <end position="22"/>
    </location>
</feature>
<evidence type="ECO:0000256" key="1">
    <source>
        <dbReference type="SAM" id="MobiDB-lite"/>
    </source>
</evidence>
<feature type="compositionally biased region" description="Basic residues" evidence="1">
    <location>
        <begin position="309"/>
        <end position="321"/>
    </location>
</feature>
<reference evidence="2" key="1">
    <citation type="submission" date="2020-07" db="EMBL/GenBank/DDBJ databases">
        <title>Multicomponent nature underlies the extraordinary mechanical properties of spider dragline silk.</title>
        <authorList>
            <person name="Kono N."/>
            <person name="Nakamura H."/>
            <person name="Mori M."/>
            <person name="Yoshida Y."/>
            <person name="Ohtoshi R."/>
            <person name="Malay A.D."/>
            <person name="Moran D.A.P."/>
            <person name="Tomita M."/>
            <person name="Numata K."/>
            <person name="Arakawa K."/>
        </authorList>
    </citation>
    <scope>NUCLEOTIDE SEQUENCE</scope>
</reference>
<feature type="compositionally biased region" description="Polar residues" evidence="1">
    <location>
        <begin position="78"/>
        <end position="95"/>
    </location>
</feature>
<feature type="compositionally biased region" description="Basic and acidic residues" evidence="1">
    <location>
        <begin position="322"/>
        <end position="334"/>
    </location>
</feature>
<feature type="compositionally biased region" description="Pro residues" evidence="1">
    <location>
        <begin position="1"/>
        <end position="10"/>
    </location>
</feature>
<feature type="compositionally biased region" description="Polar residues" evidence="1">
    <location>
        <begin position="466"/>
        <end position="480"/>
    </location>
</feature>
<feature type="compositionally biased region" description="Basic residues" evidence="1">
    <location>
        <begin position="481"/>
        <end position="490"/>
    </location>
</feature>
<protein>
    <submittedName>
        <fullName evidence="2">Uncharacterized protein</fullName>
    </submittedName>
</protein>
<dbReference type="EMBL" id="BMAO01026508">
    <property type="protein sequence ID" value="GFR10222.1"/>
    <property type="molecule type" value="Genomic_DNA"/>
</dbReference>
<dbReference type="Proteomes" id="UP000887116">
    <property type="component" value="Unassembled WGS sequence"/>
</dbReference>
<name>A0A8X6LJ29_TRICU</name>
<feature type="compositionally biased region" description="Basic and acidic residues" evidence="1">
    <location>
        <begin position="237"/>
        <end position="248"/>
    </location>
</feature>
<evidence type="ECO:0000313" key="3">
    <source>
        <dbReference type="Proteomes" id="UP000887116"/>
    </source>
</evidence>
<feature type="compositionally biased region" description="Basic and acidic residues" evidence="1">
    <location>
        <begin position="352"/>
        <end position="369"/>
    </location>
</feature>
<feature type="compositionally biased region" description="Low complexity" evidence="1">
    <location>
        <begin position="372"/>
        <end position="388"/>
    </location>
</feature>
<proteinExistence type="predicted"/>
<feature type="region of interest" description="Disordered" evidence="1">
    <location>
        <begin position="71"/>
        <end position="95"/>
    </location>
</feature>
<feature type="compositionally biased region" description="Polar residues" evidence="1">
    <location>
        <begin position="335"/>
        <end position="348"/>
    </location>
</feature>
<gene>
    <name evidence="2" type="primary">AVEN_207619_1</name>
    <name evidence="2" type="ORF">TNCT_602121</name>
</gene>
<evidence type="ECO:0000313" key="2">
    <source>
        <dbReference type="EMBL" id="GFR10222.1"/>
    </source>
</evidence>
<keyword evidence="3" id="KW-1185">Reference proteome</keyword>
<feature type="region of interest" description="Disordered" evidence="1">
    <location>
        <begin position="278"/>
        <end position="500"/>
    </location>
</feature>
<organism evidence="2 3">
    <name type="scientific">Trichonephila clavata</name>
    <name type="common">Joro spider</name>
    <name type="synonym">Nephila clavata</name>
    <dbReference type="NCBI Taxonomy" id="2740835"/>
    <lineage>
        <taxon>Eukaryota</taxon>
        <taxon>Metazoa</taxon>
        <taxon>Ecdysozoa</taxon>
        <taxon>Arthropoda</taxon>
        <taxon>Chelicerata</taxon>
        <taxon>Arachnida</taxon>
        <taxon>Araneae</taxon>
        <taxon>Araneomorphae</taxon>
        <taxon>Entelegynae</taxon>
        <taxon>Araneoidea</taxon>
        <taxon>Nephilidae</taxon>
        <taxon>Trichonephila</taxon>
    </lineage>
</organism>
<accession>A0A8X6LJ29</accession>
<dbReference type="OrthoDB" id="6135226at2759"/>
<feature type="region of interest" description="Disordered" evidence="1">
    <location>
        <begin position="235"/>
        <end position="264"/>
    </location>
</feature>
<sequence>MSQTCPPSPKQSPLVANDESSLDDYEEALLDIGDYEAEYLHHHQNDQYEPCTSSVTTADWEESEAFMAHNENFPVGTPASSSGTSPLTECSSQGVSPSINNANDQAFPFSIPEDPDQTLSSISDVLQVEKDFMDFVRSFPHNVSSVPSEHHPPATSASVKKPQSDSNAKVGLDHLDNLCKLMEQLSDLKETNVKLRRRIQYLEDIKTLQEIHKEMTDERKLCSSGLSEDEIQQLKNKACDSEESEQSKESIAGNEDMLEVPSSEHLLGLYRSKTANQIGEYKCERGHKSRSTVANKERRERSKSVGHPSHSKNKKRPSRWSKVKEVLGIEKNDELSANGSEVPSNTEPTPEVVDKDKEKQNRKISEHSKAYKLSGSKSHSSVLSSKSFSEAERQNTAALLPIKKSGTLDSKTAQAAMESFEKEEMAKKSPKTPWGKMKTMIQIRRDNRHQKSESSSSSPRDIKPNKSPNLSTESAANGHSPSRRNQRGNHRSAYAEGGKV</sequence>
<feature type="region of interest" description="Disordered" evidence="1">
    <location>
        <begin position="143"/>
        <end position="168"/>
    </location>
</feature>